<evidence type="ECO:0000259" key="15">
    <source>
        <dbReference type="Pfam" id="PF00306"/>
    </source>
</evidence>
<keyword evidence="11 13" id="KW-0066">ATP synthesis</keyword>
<keyword evidence="6 12" id="KW-0375">Hydrogen ion transport</keyword>
<dbReference type="InterPro" id="IPR004100">
    <property type="entry name" value="ATPase_F1/V1/A1_a/bsu_N"/>
</dbReference>
<evidence type="ECO:0000256" key="8">
    <source>
        <dbReference type="ARBA" id="ARBA00023065"/>
    </source>
</evidence>
<dbReference type="Gene3D" id="3.40.50.300">
    <property type="entry name" value="P-loop containing nucleotide triphosphate hydrolases"/>
    <property type="match status" value="1"/>
</dbReference>
<dbReference type="InterPro" id="IPR000194">
    <property type="entry name" value="ATPase_F1/V1/A1_a/bsu_nucl-bd"/>
</dbReference>
<protein>
    <recommendedName>
        <fullName evidence="13">ATP synthase subunit alpha</fullName>
    </recommendedName>
</protein>
<dbReference type="InterPro" id="IPR000793">
    <property type="entry name" value="ATP_synth_asu_C"/>
</dbReference>
<evidence type="ECO:0000259" key="16">
    <source>
        <dbReference type="Pfam" id="PF02874"/>
    </source>
</evidence>
<dbReference type="CDD" id="cd18113">
    <property type="entry name" value="ATP-synt_F1_alpha_C"/>
    <property type="match status" value="1"/>
</dbReference>
<keyword evidence="9" id="KW-0472">Membrane</keyword>
<dbReference type="InterPro" id="IPR033732">
    <property type="entry name" value="ATP_synth_F1_a_nt-bd_dom"/>
</dbReference>
<dbReference type="GO" id="GO:0046933">
    <property type="term" value="F:proton-transporting ATP synthase activity, rotational mechanism"/>
    <property type="evidence" value="ECO:0007669"/>
    <property type="project" value="InterPro"/>
</dbReference>
<dbReference type="PANTHER" id="PTHR48082">
    <property type="entry name" value="ATP SYNTHASE SUBUNIT ALPHA, MITOCHONDRIAL"/>
    <property type="match status" value="1"/>
</dbReference>
<dbReference type="FunFam" id="3.40.50.300:FF:002432">
    <property type="entry name" value="ATP synthase subunit alpha, mitochondrial"/>
    <property type="match status" value="1"/>
</dbReference>
<dbReference type="NCBIfam" id="NF009884">
    <property type="entry name" value="PRK13343.1"/>
    <property type="match status" value="1"/>
</dbReference>
<evidence type="ECO:0000256" key="10">
    <source>
        <dbReference type="ARBA" id="ARBA00023196"/>
    </source>
</evidence>
<evidence type="ECO:0000256" key="5">
    <source>
        <dbReference type="ARBA" id="ARBA00022741"/>
    </source>
</evidence>
<evidence type="ECO:0000313" key="18">
    <source>
        <dbReference type="Proteomes" id="UP000694728"/>
    </source>
</evidence>
<evidence type="ECO:0000256" key="12">
    <source>
        <dbReference type="RuleBase" id="RU000339"/>
    </source>
</evidence>
<dbReference type="HAMAP" id="MF_01346">
    <property type="entry name" value="ATP_synth_alpha_bact"/>
    <property type="match status" value="1"/>
</dbReference>
<proteinExistence type="inferred from homology"/>
<dbReference type="AlphaFoldDB" id="A0A8D1I7U1"/>
<dbReference type="Proteomes" id="UP000694728">
    <property type="component" value="Unplaced"/>
</dbReference>
<dbReference type="CDD" id="cd18116">
    <property type="entry name" value="ATP-synt_F1_alpha_N"/>
    <property type="match status" value="1"/>
</dbReference>
<evidence type="ECO:0000259" key="14">
    <source>
        <dbReference type="Pfam" id="PF00006"/>
    </source>
</evidence>
<dbReference type="NCBIfam" id="TIGR00962">
    <property type="entry name" value="atpA"/>
    <property type="match status" value="1"/>
</dbReference>
<keyword evidence="4 12" id="KW-0813">Transport</keyword>
<evidence type="ECO:0000313" key="17">
    <source>
        <dbReference type="Ensembl" id="ENSSSCP00045027699.1"/>
    </source>
</evidence>
<keyword evidence="8 12" id="KW-0406">Ion transport</keyword>
<evidence type="ECO:0000256" key="7">
    <source>
        <dbReference type="ARBA" id="ARBA00022840"/>
    </source>
</evidence>
<evidence type="ECO:0000256" key="1">
    <source>
        <dbReference type="ARBA" id="ARBA00004296"/>
    </source>
</evidence>
<dbReference type="CDD" id="cd01132">
    <property type="entry name" value="F1-ATPase_alpha_CD"/>
    <property type="match status" value="1"/>
</dbReference>
<evidence type="ECO:0000256" key="13">
    <source>
        <dbReference type="RuleBase" id="RU003551"/>
    </source>
</evidence>
<dbReference type="FunFam" id="1.20.150.20:FF:000001">
    <property type="entry name" value="ATP synthase subunit alpha"/>
    <property type="match status" value="1"/>
</dbReference>
<dbReference type="InterPro" id="IPR027417">
    <property type="entry name" value="P-loop_NTPase"/>
</dbReference>
<comment type="subcellular location">
    <subcellularLocation>
        <location evidence="1">Cell membrane</location>
        <topology evidence="1">Peripheral membrane protein</topology>
        <orientation evidence="1">Extracellular side</orientation>
    </subcellularLocation>
    <subcellularLocation>
        <location evidence="2">Mitochondrion inner membrane</location>
        <topology evidence="2">Peripheral membrane protein</topology>
        <orientation evidence="2">Matrix side</orientation>
    </subcellularLocation>
</comment>
<dbReference type="SUPFAM" id="SSF52540">
    <property type="entry name" value="P-loop containing nucleoside triphosphate hydrolases"/>
    <property type="match status" value="1"/>
</dbReference>
<dbReference type="InterPro" id="IPR005294">
    <property type="entry name" value="ATP_synth_F1_asu"/>
</dbReference>
<dbReference type="FunFam" id="2.40.30.20:FF:000001">
    <property type="entry name" value="ATP synthase subunit alpha"/>
    <property type="match status" value="1"/>
</dbReference>
<evidence type="ECO:0000256" key="3">
    <source>
        <dbReference type="ARBA" id="ARBA00008936"/>
    </source>
</evidence>
<dbReference type="Ensembl" id="ENSSSCT00045039786.1">
    <property type="protein sequence ID" value="ENSSSCP00045027699.1"/>
    <property type="gene ID" value="ENSSSCG00045023127.1"/>
</dbReference>
<dbReference type="Gene3D" id="2.40.30.20">
    <property type="match status" value="1"/>
</dbReference>
<dbReference type="PANTHER" id="PTHR48082:SF2">
    <property type="entry name" value="ATP SYNTHASE SUBUNIT ALPHA, MITOCHONDRIAL"/>
    <property type="match status" value="1"/>
</dbReference>
<dbReference type="Pfam" id="PF00306">
    <property type="entry name" value="ATP-synt_ab_C"/>
    <property type="match status" value="1"/>
</dbReference>
<dbReference type="PROSITE" id="PS00152">
    <property type="entry name" value="ATPASE_ALPHA_BETA"/>
    <property type="match status" value="1"/>
</dbReference>
<dbReference type="InterPro" id="IPR038376">
    <property type="entry name" value="ATP_synth_asu_C_sf"/>
</dbReference>
<dbReference type="InterPro" id="IPR036121">
    <property type="entry name" value="ATPase_F1/V1/A1_a/bsu_N_sf"/>
</dbReference>
<comment type="similarity">
    <text evidence="3 12">Belongs to the ATPase alpha/beta chains family.</text>
</comment>
<feature type="domain" description="ATPase F1/V1/A1 complex alpha/beta subunit N-terminal" evidence="16">
    <location>
        <begin position="69"/>
        <end position="135"/>
    </location>
</feature>
<dbReference type="Gene3D" id="1.20.150.20">
    <property type="entry name" value="ATP synthase alpha/beta chain, C-terminal domain"/>
    <property type="match status" value="1"/>
</dbReference>
<dbReference type="GO" id="GO:0005524">
    <property type="term" value="F:ATP binding"/>
    <property type="evidence" value="ECO:0007669"/>
    <property type="project" value="UniProtKB-KW"/>
</dbReference>
<sequence>MLSVRIAAAVARALPRRAGLVSKNALGSSFVAARNLHASNTRLQKTGTAEVSSILEERILGADTSVDLEETGRVLSIGDGIARVHGLRNVQAEEMVEFSSGLKGMSLNLEPDNVGVVVFGNDKLIKEGDIVKRTGAIVDVPVGEELLGRVVDALGNAIDGKGPIGSKTRRRVGLKAPGIIPRISVREPMQTGIKAVDSLVPIGRGQRELIIGDRQTGKTSIAIDTIINQKRFNDGTDEKKKLYCIYVAIGQKRSTVAQLVKRLTDADAMKYTIVVSATASDAAPLQYLAPYSGCSMGEYFRDNGKHALIIYDDLSKQAVAYRQMSLLLRRPPGREAYPGDVFYLHSRLLERAAKMNDAFGGGSLTALPVIETQAGDVSAYIPTNVISITDGQIFLETELFYKGIRPAINVGLSVSRVGSAAQTRAMKQVAGTMKLELAQYREVAAFAQFGSDLDAATQQLLSRGVRLTELLKQGQYAPMAIEEQVAVIYAGVRGYLDKLEPSKITKFENAFLSHVISQHQALLGKIRADGKISEETDAKLKEILNTSLVLSLFLLVISICNRITHTADVQ</sequence>
<evidence type="ECO:0000256" key="6">
    <source>
        <dbReference type="ARBA" id="ARBA00022781"/>
    </source>
</evidence>
<evidence type="ECO:0000256" key="4">
    <source>
        <dbReference type="ARBA" id="ARBA00022448"/>
    </source>
</evidence>
<evidence type="ECO:0000256" key="2">
    <source>
        <dbReference type="ARBA" id="ARBA00004443"/>
    </source>
</evidence>
<dbReference type="InterPro" id="IPR023366">
    <property type="entry name" value="ATP_synth_asu-like_sf"/>
</dbReference>
<evidence type="ECO:0000256" key="9">
    <source>
        <dbReference type="ARBA" id="ARBA00023136"/>
    </source>
</evidence>
<dbReference type="GO" id="GO:0005743">
    <property type="term" value="C:mitochondrial inner membrane"/>
    <property type="evidence" value="ECO:0007669"/>
    <property type="project" value="UniProtKB-SubCell"/>
</dbReference>
<dbReference type="InterPro" id="IPR020003">
    <property type="entry name" value="ATPase_a/bsu_AS"/>
</dbReference>
<dbReference type="Pfam" id="PF00006">
    <property type="entry name" value="ATP-synt_ab"/>
    <property type="match status" value="1"/>
</dbReference>
<dbReference type="GO" id="GO:0045259">
    <property type="term" value="C:proton-transporting ATP synthase complex"/>
    <property type="evidence" value="ECO:0007669"/>
    <property type="project" value="UniProtKB-KW"/>
</dbReference>
<dbReference type="GO" id="GO:0005886">
    <property type="term" value="C:plasma membrane"/>
    <property type="evidence" value="ECO:0007669"/>
    <property type="project" value="UniProtKB-SubCell"/>
</dbReference>
<dbReference type="Pfam" id="PF02874">
    <property type="entry name" value="ATP-synt_ab_N"/>
    <property type="match status" value="1"/>
</dbReference>
<dbReference type="SUPFAM" id="SSF47917">
    <property type="entry name" value="C-terminal domain of alpha and beta subunits of F1 ATP synthase"/>
    <property type="match status" value="1"/>
</dbReference>
<keyword evidence="10 13" id="KW-0139">CF(1)</keyword>
<feature type="domain" description="ATPase F1/V1/A1 complex alpha/beta subunit nucleotide-binding" evidence="14">
    <location>
        <begin position="192"/>
        <end position="415"/>
    </location>
</feature>
<keyword evidence="7 13" id="KW-0067">ATP-binding</keyword>
<feature type="domain" description="ATP synthase alpha subunit C-terminal" evidence="15">
    <location>
        <begin position="422"/>
        <end position="545"/>
    </location>
</feature>
<accession>A0A8D1I7U1</accession>
<comment type="function">
    <text evidence="13">Produces ATP from ADP in the presence of a proton gradient across the membrane.</text>
</comment>
<keyword evidence="5 13" id="KW-0547">Nucleotide-binding</keyword>
<name>A0A8D1I7U1_PIG</name>
<dbReference type="SUPFAM" id="SSF50615">
    <property type="entry name" value="N-terminal domain of alpha and beta subunits of F1 ATP synthase"/>
    <property type="match status" value="1"/>
</dbReference>
<evidence type="ECO:0000256" key="11">
    <source>
        <dbReference type="ARBA" id="ARBA00023310"/>
    </source>
</evidence>
<organism evidence="17 18">
    <name type="scientific">Sus scrofa</name>
    <name type="common">Pig</name>
    <dbReference type="NCBI Taxonomy" id="9823"/>
    <lineage>
        <taxon>Eukaryota</taxon>
        <taxon>Metazoa</taxon>
        <taxon>Chordata</taxon>
        <taxon>Craniata</taxon>
        <taxon>Vertebrata</taxon>
        <taxon>Euteleostomi</taxon>
        <taxon>Mammalia</taxon>
        <taxon>Eutheria</taxon>
        <taxon>Laurasiatheria</taxon>
        <taxon>Artiodactyla</taxon>
        <taxon>Suina</taxon>
        <taxon>Suidae</taxon>
        <taxon>Sus</taxon>
    </lineage>
</organism>
<reference evidence="17" key="1">
    <citation type="submission" date="2025-08" db="UniProtKB">
        <authorList>
            <consortium name="Ensembl"/>
        </authorList>
    </citation>
    <scope>IDENTIFICATION</scope>
</reference>